<dbReference type="Gene3D" id="3.30.40.10">
    <property type="entry name" value="Zinc/RING finger domain, C3HC4 (zinc finger)"/>
    <property type="match status" value="1"/>
</dbReference>
<dbReference type="AlphaFoldDB" id="A0AAV1S1C4"/>
<sequence>MKFGETFMEYLHGDQEGCLDKCAHVEYKRLKKVLKKCRSQGSPSASCENQQLQGDDEASPRLSKLCQCESCPLCDQMFFSELMREASDIAGCFSSRVRHLLHLHVARGIQRYKLRLRQCFINDQQTMVEEARMLIEYVTMNAIAIRKILKKYDKVHCSVNGKNFKSKMQAEHIELLQSPWLIELGALFLNFNEIGGREFSEFCSQFSCDLNATEPVMTLMLPNSTKLEYSLTCAICLETVFNPYALSCGHLFCKLCACSAASVLMFEGLKTASSNAKCPICREVCMSLKHFAVYNLLH</sequence>
<dbReference type="EMBL" id="CAWUPB010001160">
    <property type="protein sequence ID" value="CAK7342159.1"/>
    <property type="molecule type" value="Genomic_DNA"/>
</dbReference>
<dbReference type="SUPFAM" id="SSF57850">
    <property type="entry name" value="RING/U-box"/>
    <property type="match status" value="1"/>
</dbReference>
<keyword evidence="6 9" id="KW-0863">Zinc-finger</keyword>
<proteinExistence type="predicted"/>
<organism evidence="12 13">
    <name type="scientific">Dovyalis caffra</name>
    <dbReference type="NCBI Taxonomy" id="77055"/>
    <lineage>
        <taxon>Eukaryota</taxon>
        <taxon>Viridiplantae</taxon>
        <taxon>Streptophyta</taxon>
        <taxon>Embryophyta</taxon>
        <taxon>Tracheophyta</taxon>
        <taxon>Spermatophyta</taxon>
        <taxon>Magnoliopsida</taxon>
        <taxon>eudicotyledons</taxon>
        <taxon>Gunneridae</taxon>
        <taxon>Pentapetalae</taxon>
        <taxon>rosids</taxon>
        <taxon>fabids</taxon>
        <taxon>Malpighiales</taxon>
        <taxon>Salicaceae</taxon>
        <taxon>Flacourtieae</taxon>
        <taxon>Dovyalis</taxon>
    </lineage>
</organism>
<keyword evidence="4" id="KW-0808">Transferase</keyword>
<evidence type="ECO:0000256" key="2">
    <source>
        <dbReference type="ARBA" id="ARBA00004906"/>
    </source>
</evidence>
<dbReference type="InterPro" id="IPR033326">
    <property type="entry name" value="BAH1"/>
</dbReference>
<keyword evidence="5" id="KW-0479">Metal-binding</keyword>
<comment type="pathway">
    <text evidence="2">Protein modification; protein ubiquitination.</text>
</comment>
<evidence type="ECO:0000313" key="12">
    <source>
        <dbReference type="EMBL" id="CAK7342159.1"/>
    </source>
</evidence>
<dbReference type="SMART" id="SM00184">
    <property type="entry name" value="RING"/>
    <property type="match status" value="1"/>
</dbReference>
<evidence type="ECO:0000256" key="6">
    <source>
        <dbReference type="ARBA" id="ARBA00022771"/>
    </source>
</evidence>
<dbReference type="Pfam" id="PF13445">
    <property type="entry name" value="zf-RING_UBOX"/>
    <property type="match status" value="1"/>
</dbReference>
<evidence type="ECO:0000313" key="13">
    <source>
        <dbReference type="Proteomes" id="UP001314170"/>
    </source>
</evidence>
<evidence type="ECO:0000256" key="1">
    <source>
        <dbReference type="ARBA" id="ARBA00000900"/>
    </source>
</evidence>
<evidence type="ECO:0000259" key="10">
    <source>
        <dbReference type="PROSITE" id="PS50089"/>
    </source>
</evidence>
<gene>
    <name evidence="12" type="ORF">DCAF_LOCUS16649</name>
</gene>
<evidence type="ECO:0000256" key="5">
    <source>
        <dbReference type="ARBA" id="ARBA00022723"/>
    </source>
</evidence>
<dbReference type="PROSITE" id="PS51382">
    <property type="entry name" value="SPX"/>
    <property type="match status" value="1"/>
</dbReference>
<dbReference type="InterPro" id="IPR017907">
    <property type="entry name" value="Znf_RING_CS"/>
</dbReference>
<dbReference type="PROSITE" id="PS50089">
    <property type="entry name" value="ZF_RING_2"/>
    <property type="match status" value="1"/>
</dbReference>
<dbReference type="PANTHER" id="PTHR46764:SF2">
    <property type="entry name" value="E3 UBIQUITIN-PROTEIN LIGASE BAH1-LIKE-RELATED"/>
    <property type="match status" value="1"/>
</dbReference>
<feature type="domain" description="RING-type" evidence="10">
    <location>
        <begin position="233"/>
        <end position="282"/>
    </location>
</feature>
<evidence type="ECO:0000256" key="9">
    <source>
        <dbReference type="PROSITE-ProRule" id="PRU00175"/>
    </source>
</evidence>
<dbReference type="CDD" id="cd14482">
    <property type="entry name" value="SPX_BAH1-like"/>
    <property type="match status" value="1"/>
</dbReference>
<keyword evidence="13" id="KW-1185">Reference proteome</keyword>
<dbReference type="InterPro" id="IPR004331">
    <property type="entry name" value="SPX_dom"/>
</dbReference>
<reference evidence="12 13" key="1">
    <citation type="submission" date="2024-01" db="EMBL/GenBank/DDBJ databases">
        <authorList>
            <person name="Waweru B."/>
        </authorList>
    </citation>
    <scope>NUCLEOTIDE SEQUENCE [LARGE SCALE GENOMIC DNA]</scope>
</reference>
<name>A0AAV1S1C4_9ROSI</name>
<evidence type="ECO:0000256" key="4">
    <source>
        <dbReference type="ARBA" id="ARBA00022679"/>
    </source>
</evidence>
<dbReference type="GO" id="GO:0008270">
    <property type="term" value="F:zinc ion binding"/>
    <property type="evidence" value="ECO:0007669"/>
    <property type="project" value="UniProtKB-KW"/>
</dbReference>
<evidence type="ECO:0000256" key="3">
    <source>
        <dbReference type="ARBA" id="ARBA00012483"/>
    </source>
</evidence>
<comment type="caution">
    <text evidence="12">The sequence shown here is derived from an EMBL/GenBank/DDBJ whole genome shotgun (WGS) entry which is preliminary data.</text>
</comment>
<evidence type="ECO:0000256" key="7">
    <source>
        <dbReference type="ARBA" id="ARBA00022786"/>
    </source>
</evidence>
<keyword evidence="7" id="KW-0833">Ubl conjugation pathway</keyword>
<keyword evidence="8" id="KW-0862">Zinc</keyword>
<evidence type="ECO:0000259" key="11">
    <source>
        <dbReference type="PROSITE" id="PS51382"/>
    </source>
</evidence>
<protein>
    <recommendedName>
        <fullName evidence="3">RING-type E3 ubiquitin transferase</fullName>
        <ecNumber evidence="3">2.3.2.27</ecNumber>
    </recommendedName>
</protein>
<accession>A0AAV1S1C4</accession>
<dbReference type="InterPro" id="IPR001841">
    <property type="entry name" value="Znf_RING"/>
</dbReference>
<dbReference type="EC" id="2.3.2.27" evidence="3"/>
<dbReference type="InterPro" id="IPR013083">
    <property type="entry name" value="Znf_RING/FYVE/PHD"/>
</dbReference>
<dbReference type="PANTHER" id="PTHR46764">
    <property type="entry name" value="E3 UBIQUITIN-PROTEIN LIGASE BAH1"/>
    <property type="match status" value="1"/>
</dbReference>
<dbReference type="GO" id="GO:0061630">
    <property type="term" value="F:ubiquitin protein ligase activity"/>
    <property type="evidence" value="ECO:0007669"/>
    <property type="project" value="UniProtKB-EC"/>
</dbReference>
<dbReference type="PROSITE" id="PS00518">
    <property type="entry name" value="ZF_RING_1"/>
    <property type="match status" value="1"/>
</dbReference>
<evidence type="ECO:0000256" key="8">
    <source>
        <dbReference type="ARBA" id="ARBA00022833"/>
    </source>
</evidence>
<feature type="domain" description="SPX" evidence="11">
    <location>
        <begin position="1"/>
        <end position="166"/>
    </location>
</feature>
<dbReference type="Proteomes" id="UP001314170">
    <property type="component" value="Unassembled WGS sequence"/>
</dbReference>
<dbReference type="InterPro" id="IPR027370">
    <property type="entry name" value="Znf-RING_euk"/>
</dbReference>
<comment type="catalytic activity">
    <reaction evidence="1">
        <text>S-ubiquitinyl-[E2 ubiquitin-conjugating enzyme]-L-cysteine + [acceptor protein]-L-lysine = [E2 ubiquitin-conjugating enzyme]-L-cysteine + N(6)-ubiquitinyl-[acceptor protein]-L-lysine.</text>
        <dbReference type="EC" id="2.3.2.27"/>
    </reaction>
</comment>